<gene>
    <name evidence="3" type="ORF">GNLVRS02_ARAD1D12474g</name>
</gene>
<reference evidence="3" key="1">
    <citation type="submission" date="2014-02" db="EMBL/GenBank/DDBJ databases">
        <authorList>
            <person name="Genoscope - CEA"/>
        </authorList>
    </citation>
    <scope>NUCLEOTIDE SEQUENCE</scope>
    <source>
        <strain evidence="3">LS3</strain>
    </source>
</reference>
<reference evidence="3" key="2">
    <citation type="submission" date="2014-06" db="EMBL/GenBank/DDBJ databases">
        <title>The complete genome of Blastobotrys (Arxula) adeninivorans LS3 - a yeast of biotechnological interest.</title>
        <authorList>
            <person name="Kunze G."/>
            <person name="Gaillardin C."/>
            <person name="Czernicka M."/>
            <person name="Durrens P."/>
            <person name="Martin T."/>
            <person name="Boer E."/>
            <person name="Gabaldon T."/>
            <person name="Cruz J."/>
            <person name="Talla E."/>
            <person name="Marck C."/>
            <person name="Goffeau A."/>
            <person name="Barbe V."/>
            <person name="Baret P."/>
            <person name="Baronian K."/>
            <person name="Beier S."/>
            <person name="Bleykasten C."/>
            <person name="Bode R."/>
            <person name="Casaregola S."/>
            <person name="Despons L."/>
            <person name="Fairhead C."/>
            <person name="Giersberg M."/>
            <person name="Gierski P."/>
            <person name="Hahnel U."/>
            <person name="Hartmann A."/>
            <person name="Jankowska D."/>
            <person name="Jubin C."/>
            <person name="Jung P."/>
            <person name="Lafontaine I."/>
            <person name="Leh-Louis V."/>
            <person name="Lemaire M."/>
            <person name="Marcet-Houben M."/>
            <person name="Mascher M."/>
            <person name="Morel G."/>
            <person name="Richard G.-F."/>
            <person name="Riechen J."/>
            <person name="Sacerdot C."/>
            <person name="Sarkar A."/>
            <person name="Savel G."/>
            <person name="Schacherer J."/>
            <person name="Sherman D."/>
            <person name="Straub M.-L."/>
            <person name="Stein N."/>
            <person name="Thierry A."/>
            <person name="Trautwein-Schult A."/>
            <person name="Westhof E."/>
            <person name="Worch S."/>
            <person name="Dujon B."/>
            <person name="Souciet J.-L."/>
            <person name="Wincker P."/>
            <person name="Scholz U."/>
            <person name="Neuveglise N."/>
        </authorList>
    </citation>
    <scope>NUCLEOTIDE SEQUENCE</scope>
    <source>
        <strain evidence="3">LS3</strain>
    </source>
</reference>
<dbReference type="InterPro" id="IPR004104">
    <property type="entry name" value="Gfo/Idh/MocA-like_OxRdtase_C"/>
</dbReference>
<dbReference type="InterPro" id="IPR051450">
    <property type="entry name" value="Gfo/Idh/MocA_Oxidoreductases"/>
</dbReference>
<dbReference type="PANTHER" id="PTHR43377">
    <property type="entry name" value="BILIVERDIN REDUCTASE A"/>
    <property type="match status" value="1"/>
</dbReference>
<dbReference type="InterPro" id="IPR000683">
    <property type="entry name" value="Gfo/Idh/MocA-like_OxRdtase_N"/>
</dbReference>
<feature type="domain" description="Gfo/Idh/MocA-like oxidoreductase N-terminal" evidence="1">
    <location>
        <begin position="33"/>
        <end position="165"/>
    </location>
</feature>
<dbReference type="Pfam" id="PF01408">
    <property type="entry name" value="GFO_IDH_MocA"/>
    <property type="match status" value="1"/>
</dbReference>
<dbReference type="GO" id="GO:0000166">
    <property type="term" value="F:nucleotide binding"/>
    <property type="evidence" value="ECO:0007669"/>
    <property type="project" value="InterPro"/>
</dbReference>
<evidence type="ECO:0000259" key="2">
    <source>
        <dbReference type="Pfam" id="PF02894"/>
    </source>
</evidence>
<name>A0A060T9J8_BLAAD</name>
<dbReference type="Gene3D" id="3.40.50.720">
    <property type="entry name" value="NAD(P)-binding Rossmann-like Domain"/>
    <property type="match status" value="1"/>
</dbReference>
<dbReference type="InterPro" id="IPR036291">
    <property type="entry name" value="NAD(P)-bd_dom_sf"/>
</dbReference>
<proteinExistence type="predicted"/>
<dbReference type="SUPFAM" id="SSF55347">
    <property type="entry name" value="Glyceraldehyde-3-phosphate dehydrogenase-like, C-terminal domain"/>
    <property type="match status" value="1"/>
</dbReference>
<sequence length="467" mass="52285">MARGYLGSRGLINSGALIRGREIESMVEKICPVRVLVVGAGDRGENYSRSLRHLDYVAVTGIADPRVVRRRKIKQKCVNDWFPSYLASEDHVKEYGDWTEALGDADEYDCVLVCVLDQLHRDVAVAFADKGKHILCEKPLATSLEHCQDIYNAIKRNNVLLAVGHVLRYSPHNLALKKMLDDGAVGDIININHTEPVGWYHFAHSFVRGNWHKEETTTFALMAKCCHDIDLLMWFLGSEGLQAVSSFGSLSYFKRQNKPAEAKDALRCTDCAYERKCPYSAKRMYLDPLVAGEKTWKIDTLTDVEDADHVLAALEKGPYGQCVYECDNDVCDNQVVSLNFGNKTATMTMISTSKEMCERKICIYGSTGEIMTDSTTIEHFDYLTQKTTRIVPPSDPESNHGGGDRGLATAFAEAVRNVLEGKQVDSCQRQYICCTPEEMLASHRAVFFAEQARKENRVVNLKTPSTA</sequence>
<dbReference type="EMBL" id="HG937694">
    <property type="protein sequence ID" value="CDP37479.1"/>
    <property type="molecule type" value="Genomic_DNA"/>
</dbReference>
<dbReference type="PhylomeDB" id="A0A060T9J8"/>
<accession>A0A060T9J8</accession>
<protein>
    <submittedName>
        <fullName evidence="3">ARAD1D12474p</fullName>
    </submittedName>
</protein>
<dbReference type="PANTHER" id="PTHR43377:SF12">
    <property type="entry name" value="BINDING ROSSMANN FOLD OXIDOREDUCTASE, PUTATIVE (AFU_ORTHOLOGUE AFUA_3G11840)-RELATED"/>
    <property type="match status" value="1"/>
</dbReference>
<organism evidence="3">
    <name type="scientific">Blastobotrys adeninivorans</name>
    <name type="common">Yeast</name>
    <name type="synonym">Arxula adeninivorans</name>
    <dbReference type="NCBI Taxonomy" id="409370"/>
    <lineage>
        <taxon>Eukaryota</taxon>
        <taxon>Fungi</taxon>
        <taxon>Dikarya</taxon>
        <taxon>Ascomycota</taxon>
        <taxon>Saccharomycotina</taxon>
        <taxon>Dipodascomycetes</taxon>
        <taxon>Dipodascales</taxon>
        <taxon>Trichomonascaceae</taxon>
        <taxon>Blastobotrys</taxon>
    </lineage>
</organism>
<feature type="domain" description="Gfo/Idh/MocA-like oxidoreductase C-terminal" evidence="2">
    <location>
        <begin position="177"/>
        <end position="377"/>
    </location>
</feature>
<dbReference type="Gene3D" id="3.30.360.10">
    <property type="entry name" value="Dihydrodipicolinate Reductase, domain 2"/>
    <property type="match status" value="1"/>
</dbReference>
<evidence type="ECO:0000313" key="3">
    <source>
        <dbReference type="EMBL" id="CDP37479.1"/>
    </source>
</evidence>
<dbReference type="SUPFAM" id="SSF51735">
    <property type="entry name" value="NAD(P)-binding Rossmann-fold domains"/>
    <property type="match status" value="1"/>
</dbReference>
<dbReference type="Pfam" id="PF02894">
    <property type="entry name" value="GFO_IDH_MocA_C"/>
    <property type="match status" value="1"/>
</dbReference>
<dbReference type="AlphaFoldDB" id="A0A060T9J8"/>
<evidence type="ECO:0000259" key="1">
    <source>
        <dbReference type="Pfam" id="PF01408"/>
    </source>
</evidence>